<reference evidence="2 3" key="1">
    <citation type="journal article" date="2019" name="Fungal Biol. Biotechnol.">
        <title>Draft genome sequence of fastidious pathogen Ceratobasidium theobromae, which causes vascular-streak dieback in Theobroma cacao.</title>
        <authorList>
            <person name="Ali S.S."/>
            <person name="Asman A."/>
            <person name="Shao J."/>
            <person name="Firmansyah A.P."/>
            <person name="Susilo A.W."/>
            <person name="Rosmana A."/>
            <person name="McMahon P."/>
            <person name="Junaid M."/>
            <person name="Guest D."/>
            <person name="Kheng T.Y."/>
            <person name="Meinhardt L.W."/>
            <person name="Bailey B.A."/>
        </authorList>
    </citation>
    <scope>NUCLEOTIDE SEQUENCE [LARGE SCALE GENOMIC DNA]</scope>
    <source>
        <strain evidence="2 3">CT2</strain>
    </source>
</reference>
<dbReference type="GO" id="GO:0016301">
    <property type="term" value="F:kinase activity"/>
    <property type="evidence" value="ECO:0007669"/>
    <property type="project" value="UniProtKB-KW"/>
</dbReference>
<accession>A0A5N5QMI4</accession>
<dbReference type="SUPFAM" id="SSF56112">
    <property type="entry name" value="Protein kinase-like (PK-like)"/>
    <property type="match status" value="1"/>
</dbReference>
<dbReference type="InterPro" id="IPR002575">
    <property type="entry name" value="Aminoglycoside_PTrfase"/>
</dbReference>
<comment type="caution">
    <text evidence="2">The sequence shown here is derived from an EMBL/GenBank/DDBJ whole genome shotgun (WGS) entry which is preliminary data.</text>
</comment>
<dbReference type="OrthoDB" id="191037at2759"/>
<keyword evidence="2" id="KW-0808">Transferase</keyword>
<dbReference type="PANTHER" id="PTHR47829">
    <property type="entry name" value="HYDROLASE, PUTATIVE (AFU_ORTHOLOGUE AFUA_1G12880)-RELATED"/>
    <property type="match status" value="1"/>
</dbReference>
<proteinExistence type="predicted"/>
<name>A0A5N5QMI4_9AGAM</name>
<evidence type="ECO:0000313" key="2">
    <source>
        <dbReference type="EMBL" id="KAB5592778.1"/>
    </source>
</evidence>
<dbReference type="Proteomes" id="UP000383932">
    <property type="component" value="Unassembled WGS sequence"/>
</dbReference>
<organism evidence="2 3">
    <name type="scientific">Ceratobasidium theobromae</name>
    <dbReference type="NCBI Taxonomy" id="1582974"/>
    <lineage>
        <taxon>Eukaryota</taxon>
        <taxon>Fungi</taxon>
        <taxon>Dikarya</taxon>
        <taxon>Basidiomycota</taxon>
        <taxon>Agaricomycotina</taxon>
        <taxon>Agaricomycetes</taxon>
        <taxon>Cantharellales</taxon>
        <taxon>Ceratobasidiaceae</taxon>
        <taxon>Ceratobasidium</taxon>
    </lineage>
</organism>
<dbReference type="EMBL" id="SSOP01000054">
    <property type="protein sequence ID" value="KAB5592778.1"/>
    <property type="molecule type" value="Genomic_DNA"/>
</dbReference>
<feature type="domain" description="Aminoglycoside phosphotransferase" evidence="1">
    <location>
        <begin position="39"/>
        <end position="275"/>
    </location>
</feature>
<gene>
    <name evidence="2" type="ORF">CTheo_3762</name>
</gene>
<protein>
    <submittedName>
        <fullName evidence="2">Kinase subdomain containing protein PKL/CAK/ACAD protein</fullName>
    </submittedName>
</protein>
<dbReference type="PANTHER" id="PTHR47829:SF1">
    <property type="entry name" value="HAD FAMILY PHOSPHATASE"/>
    <property type="match status" value="1"/>
</dbReference>
<dbReference type="InterPro" id="IPR052898">
    <property type="entry name" value="ACAD10-like"/>
</dbReference>
<dbReference type="InterPro" id="IPR011009">
    <property type="entry name" value="Kinase-like_dom_sf"/>
</dbReference>
<dbReference type="Pfam" id="PF01636">
    <property type="entry name" value="APH"/>
    <property type="match status" value="1"/>
</dbReference>
<evidence type="ECO:0000259" key="1">
    <source>
        <dbReference type="Pfam" id="PF01636"/>
    </source>
</evidence>
<dbReference type="Gene3D" id="3.30.200.20">
    <property type="entry name" value="Phosphorylase Kinase, domain 1"/>
    <property type="match status" value="1"/>
</dbReference>
<keyword evidence="2" id="KW-0418">Kinase</keyword>
<keyword evidence="3" id="KW-1185">Reference proteome</keyword>
<dbReference type="AlphaFoldDB" id="A0A5N5QMI4"/>
<sequence length="386" mass="43318">MSNAKIGGEYGEIRAEIDIQALNTYLKQHAPEIQVPVGVKQFKYGQSNPTYFLTDANKTRFVMRKKPGGRLLSPTAHAIEREYKMLRAIHTHNTRSKGKEPIPIPRPILLCEDSSVVGTPFYVMEFLDGRIFSDPRMPEIPKEDRKQCWLSAVRSLAALSSLVPSEVGLDDFGPRTPYFPRQIKSLSKVSQAQAAAVDVETNKPVGPIPDYDEMIAWYREHLPDERKTGLRIVHGDYKIDNLIFHPTEPRVIGILDWELCTLGSPLADLANLLMPYNVDPADIPPPSAFSGFKNQPANAIPCSLEELERAFCTGFRIPYPITEMVFANSWMLFRLSIISQGIAARYARRQASSANAKEQGARFQLLGRMAKQLMKEGTSARSQTKL</sequence>
<evidence type="ECO:0000313" key="3">
    <source>
        <dbReference type="Proteomes" id="UP000383932"/>
    </source>
</evidence>
<dbReference type="Gene3D" id="3.90.1200.10">
    <property type="match status" value="1"/>
</dbReference>
<dbReference type="InterPro" id="IPR041726">
    <property type="entry name" value="ACAD10_11_N"/>
</dbReference>
<dbReference type="CDD" id="cd05154">
    <property type="entry name" value="ACAD10_11_N-like"/>
    <property type="match status" value="1"/>
</dbReference>